<dbReference type="Pfam" id="PF12937">
    <property type="entry name" value="F-box-like"/>
    <property type="match status" value="1"/>
</dbReference>
<dbReference type="NCBIfam" id="TIGR01640">
    <property type="entry name" value="F_box_assoc_1"/>
    <property type="match status" value="1"/>
</dbReference>
<proteinExistence type="predicted"/>
<dbReference type="PANTHER" id="PTHR31672">
    <property type="entry name" value="BNACNNG10540D PROTEIN"/>
    <property type="match status" value="1"/>
</dbReference>
<dbReference type="CDD" id="cd09917">
    <property type="entry name" value="F-box_SF"/>
    <property type="match status" value="1"/>
</dbReference>
<dbReference type="InterPro" id="IPR015915">
    <property type="entry name" value="Kelch-typ_b-propeller"/>
</dbReference>
<dbReference type="Gene3D" id="2.120.10.80">
    <property type="entry name" value="Kelch-type beta propeller"/>
    <property type="match status" value="1"/>
</dbReference>
<evidence type="ECO:0000259" key="2">
    <source>
        <dbReference type="Pfam" id="PF12937"/>
    </source>
</evidence>
<evidence type="ECO:0000313" key="3">
    <source>
        <dbReference type="EMBL" id="GAA0173795.1"/>
    </source>
</evidence>
<feature type="domain" description="F-box" evidence="2">
    <location>
        <begin position="33"/>
        <end position="67"/>
    </location>
</feature>
<sequence>MGPHILKESNNYNPTFSNTYSLCQVEIIIFKMWSHLPFDLLSIVFSYLSANSLACAKSVCHHWHTCTTNAAPPEGRQRHPAWFLAMATRGQGQFCYVHNSIHKSWHKIPIDFIPTSCRLIGSINGIVLLKLTNTTMIQLAVCNPFTRQFRYLPMLNISRTNPAVGIVEFDKSSNLLSNGYRVYVAGGMSEASSGGATYEPSLEMYDSVRKTWEIVGSMPVEFAVRLTVWTPNESVFCNGVLYWVTSARAYTVMSFNIGSNKWGEISVPMADRLEFATLVRRNGKLVLVGGTCNGHYCIWELIKDQEWRVIEEVPFGLAKRFLGGNSTKCVGIDGAIYHYKDLGSGMIVWSEEIKKGKWEWNWIEGGCPKMEVHNLAIRGLLLHPNLFPSMF</sequence>
<dbReference type="Gene3D" id="1.20.1280.50">
    <property type="match status" value="1"/>
</dbReference>
<comment type="caution">
    <text evidence="3">The sequence shown here is derived from an EMBL/GenBank/DDBJ whole genome shotgun (WGS) entry which is preliminary data.</text>
</comment>
<dbReference type="EMBL" id="BAABME010008772">
    <property type="protein sequence ID" value="GAA0173795.1"/>
    <property type="molecule type" value="Genomic_DNA"/>
</dbReference>
<dbReference type="SUPFAM" id="SSF81383">
    <property type="entry name" value="F-box domain"/>
    <property type="match status" value="1"/>
</dbReference>
<organism evidence="3 4">
    <name type="scientific">Lithospermum erythrorhizon</name>
    <name type="common">Purple gromwell</name>
    <name type="synonym">Lithospermum officinale var. erythrorhizon</name>
    <dbReference type="NCBI Taxonomy" id="34254"/>
    <lineage>
        <taxon>Eukaryota</taxon>
        <taxon>Viridiplantae</taxon>
        <taxon>Streptophyta</taxon>
        <taxon>Embryophyta</taxon>
        <taxon>Tracheophyta</taxon>
        <taxon>Spermatophyta</taxon>
        <taxon>Magnoliopsida</taxon>
        <taxon>eudicotyledons</taxon>
        <taxon>Gunneridae</taxon>
        <taxon>Pentapetalae</taxon>
        <taxon>asterids</taxon>
        <taxon>lamiids</taxon>
        <taxon>Boraginales</taxon>
        <taxon>Boraginaceae</taxon>
        <taxon>Boraginoideae</taxon>
        <taxon>Lithospermeae</taxon>
        <taxon>Lithospermum</taxon>
    </lineage>
</organism>
<dbReference type="InterPro" id="IPR036047">
    <property type="entry name" value="F-box-like_dom_sf"/>
</dbReference>
<dbReference type="SUPFAM" id="SSF117281">
    <property type="entry name" value="Kelch motif"/>
    <property type="match status" value="1"/>
</dbReference>
<accession>A0AAV3RF91</accession>
<name>A0AAV3RF91_LITER</name>
<evidence type="ECO:0008006" key="5">
    <source>
        <dbReference type="Google" id="ProtNLM"/>
    </source>
</evidence>
<protein>
    <recommendedName>
        <fullName evidence="5">F-box domain-containing protein</fullName>
    </recommendedName>
</protein>
<gene>
    <name evidence="3" type="ORF">LIER_27339</name>
</gene>
<dbReference type="InterPro" id="IPR017451">
    <property type="entry name" value="F-box-assoc_interact_dom"/>
</dbReference>
<dbReference type="InterPro" id="IPR006527">
    <property type="entry name" value="F-box-assoc_dom_typ1"/>
</dbReference>
<dbReference type="InterPro" id="IPR050796">
    <property type="entry name" value="SCF_F-box_component"/>
</dbReference>
<dbReference type="InterPro" id="IPR001810">
    <property type="entry name" value="F-box_dom"/>
</dbReference>
<evidence type="ECO:0000259" key="1">
    <source>
        <dbReference type="Pfam" id="PF07734"/>
    </source>
</evidence>
<keyword evidence="4" id="KW-1185">Reference proteome</keyword>
<dbReference type="Pfam" id="PF07734">
    <property type="entry name" value="FBA_1"/>
    <property type="match status" value="1"/>
</dbReference>
<dbReference type="Proteomes" id="UP001454036">
    <property type="component" value="Unassembled WGS sequence"/>
</dbReference>
<evidence type="ECO:0000313" key="4">
    <source>
        <dbReference type="Proteomes" id="UP001454036"/>
    </source>
</evidence>
<feature type="domain" description="F-box associated beta-propeller type 1" evidence="1">
    <location>
        <begin position="124"/>
        <end position="270"/>
    </location>
</feature>
<dbReference type="AlphaFoldDB" id="A0AAV3RF91"/>
<reference evidence="3 4" key="1">
    <citation type="submission" date="2024-01" db="EMBL/GenBank/DDBJ databases">
        <title>The complete chloroplast genome sequence of Lithospermum erythrorhizon: insights into the phylogenetic relationship among Boraginaceae species and the maternal lineages of purple gromwells.</title>
        <authorList>
            <person name="Okada T."/>
            <person name="Watanabe K."/>
        </authorList>
    </citation>
    <scope>NUCLEOTIDE SEQUENCE [LARGE SCALE GENOMIC DNA]</scope>
</reference>